<dbReference type="EMBL" id="JAMZEJ010000003">
    <property type="protein sequence ID" value="MCQ8240361.1"/>
    <property type="molecule type" value="Genomic_DNA"/>
</dbReference>
<feature type="transmembrane region" description="Helical" evidence="1">
    <location>
        <begin position="199"/>
        <end position="217"/>
    </location>
</feature>
<sequence length="307" mass="32219">MPDAAPPLHSPARDGLERRRPLAAICSALISAAWIGVCAASPEFIWRGAQLARAHLDLAELGTAIPIGFVLAFFVEPLLEKLRAGLHGHHPAATGAPGRGGTIFAAASGLLFALCALCVHDAMKALVSAHGAVRPGSYPGIRGAAPAVALTLGWALAPFMVTLTWAAAHRLSLCVPLALFALVAPLMSGIAFGWSRADILTTAVPCAAILLLGAYRLRGNAVPRGLRRTVIEVAVVWLLLAGLTDLTLDATGLKRWSLYSPAAFWMDVRFYLGWIAGLTLVPGDIFSRAVSDPRTVVIPRPLPGMSA</sequence>
<feature type="transmembrane region" description="Helical" evidence="1">
    <location>
        <begin position="173"/>
        <end position="193"/>
    </location>
</feature>
<name>A0ABT1VVJ2_9PROT</name>
<dbReference type="Proteomes" id="UP001524547">
    <property type="component" value="Unassembled WGS sequence"/>
</dbReference>
<feature type="transmembrane region" description="Helical" evidence="1">
    <location>
        <begin position="58"/>
        <end position="79"/>
    </location>
</feature>
<feature type="transmembrane region" description="Helical" evidence="1">
    <location>
        <begin position="229"/>
        <end position="248"/>
    </location>
</feature>
<accession>A0ABT1VVJ2</accession>
<keyword evidence="3" id="KW-1185">Reference proteome</keyword>
<protein>
    <submittedName>
        <fullName evidence="2">Uncharacterized protein</fullName>
    </submittedName>
</protein>
<gene>
    <name evidence="2" type="ORF">NFI88_05820</name>
</gene>
<feature type="transmembrane region" description="Helical" evidence="1">
    <location>
        <begin position="143"/>
        <end position="166"/>
    </location>
</feature>
<evidence type="ECO:0000313" key="3">
    <source>
        <dbReference type="Proteomes" id="UP001524547"/>
    </source>
</evidence>
<feature type="transmembrane region" description="Helical" evidence="1">
    <location>
        <begin position="21"/>
        <end position="46"/>
    </location>
</feature>
<evidence type="ECO:0000313" key="2">
    <source>
        <dbReference type="EMBL" id="MCQ8240361.1"/>
    </source>
</evidence>
<proteinExistence type="predicted"/>
<feature type="transmembrane region" description="Helical" evidence="1">
    <location>
        <begin position="100"/>
        <end position="123"/>
    </location>
</feature>
<feature type="transmembrane region" description="Helical" evidence="1">
    <location>
        <begin position="268"/>
        <end position="286"/>
    </location>
</feature>
<organism evidence="2 3">
    <name type="scientific">Rhizosaccharibacter radicis</name>
    <dbReference type="NCBI Taxonomy" id="2782605"/>
    <lineage>
        <taxon>Bacteria</taxon>
        <taxon>Pseudomonadati</taxon>
        <taxon>Pseudomonadota</taxon>
        <taxon>Alphaproteobacteria</taxon>
        <taxon>Acetobacterales</taxon>
        <taxon>Acetobacteraceae</taxon>
        <taxon>Rhizosaccharibacter</taxon>
    </lineage>
</organism>
<reference evidence="2 3" key="1">
    <citation type="submission" date="2022-06" db="EMBL/GenBank/DDBJ databases">
        <title>Rhizosaccharibacter gen. nov. sp. nov. KSS12, endophytic bacteria isolated from sugarcane.</title>
        <authorList>
            <person name="Pitiwittayakul N."/>
        </authorList>
    </citation>
    <scope>NUCLEOTIDE SEQUENCE [LARGE SCALE GENOMIC DNA]</scope>
    <source>
        <strain evidence="2 3">KSS12</strain>
    </source>
</reference>
<keyword evidence="1" id="KW-1133">Transmembrane helix</keyword>
<keyword evidence="1" id="KW-0812">Transmembrane</keyword>
<dbReference type="RefSeq" id="WP_422919089.1">
    <property type="nucleotide sequence ID" value="NZ_JAMZEJ010000003.1"/>
</dbReference>
<comment type="caution">
    <text evidence="2">The sequence shown here is derived from an EMBL/GenBank/DDBJ whole genome shotgun (WGS) entry which is preliminary data.</text>
</comment>
<evidence type="ECO:0000256" key="1">
    <source>
        <dbReference type="SAM" id="Phobius"/>
    </source>
</evidence>
<keyword evidence="1" id="KW-0472">Membrane</keyword>